<feature type="region of interest" description="Disordered" evidence="1">
    <location>
        <begin position="22"/>
        <end position="76"/>
    </location>
</feature>
<feature type="compositionally biased region" description="Basic and acidic residues" evidence="1">
    <location>
        <begin position="30"/>
        <end position="54"/>
    </location>
</feature>
<feature type="compositionally biased region" description="Acidic residues" evidence="1">
    <location>
        <begin position="55"/>
        <end position="70"/>
    </location>
</feature>
<dbReference type="PROSITE" id="PS51257">
    <property type="entry name" value="PROKAR_LIPOPROTEIN"/>
    <property type="match status" value="1"/>
</dbReference>
<sequence>MKYFAYIFLCALVMLTAACNKGAGDPVSTPKEEVVEKESESKKEEVSKPEKEEGSAAEEEETNTDPENQNDESYIHPELANNPKYVEVMNRIYDEPNQLAVTKEEQFAAVTKLFFLNPEVLDDKSRALALSDAQLSDGTKMIYMAAVGERMGAFYFYHPGTDEIATEMNAEEAFGEIPEISYE</sequence>
<dbReference type="OrthoDB" id="9935416at2"/>
<dbReference type="Proteomes" id="UP000287296">
    <property type="component" value="Unassembled WGS sequence"/>
</dbReference>
<reference evidence="3 4" key="1">
    <citation type="submission" date="2018-12" db="EMBL/GenBank/DDBJ databases">
        <authorList>
            <person name="Sun L."/>
            <person name="Chen Z."/>
        </authorList>
    </citation>
    <scope>NUCLEOTIDE SEQUENCE [LARGE SCALE GENOMIC DNA]</scope>
    <source>
        <strain evidence="3 4">LMG 29736</strain>
    </source>
</reference>
<evidence type="ECO:0000313" key="4">
    <source>
        <dbReference type="Proteomes" id="UP000287296"/>
    </source>
</evidence>
<feature type="chain" id="PRO_5019394453" evidence="2">
    <location>
        <begin position="24"/>
        <end position="183"/>
    </location>
</feature>
<name>A0A429X1T7_SIMTE</name>
<keyword evidence="2" id="KW-0732">Signal</keyword>
<organism evidence="3 4">
    <name type="scientific">Siminovitchia terrae</name>
    <name type="common">Bacillus terrae</name>
    <dbReference type="NCBI Taxonomy" id="1914933"/>
    <lineage>
        <taxon>Bacteria</taxon>
        <taxon>Bacillati</taxon>
        <taxon>Bacillota</taxon>
        <taxon>Bacilli</taxon>
        <taxon>Bacillales</taxon>
        <taxon>Bacillaceae</taxon>
        <taxon>Siminovitchia</taxon>
    </lineage>
</organism>
<proteinExistence type="predicted"/>
<evidence type="ECO:0000256" key="1">
    <source>
        <dbReference type="SAM" id="MobiDB-lite"/>
    </source>
</evidence>
<dbReference type="EMBL" id="QYTW02000034">
    <property type="protein sequence ID" value="RST57426.1"/>
    <property type="molecule type" value="Genomic_DNA"/>
</dbReference>
<feature type="signal peptide" evidence="2">
    <location>
        <begin position="1"/>
        <end position="23"/>
    </location>
</feature>
<evidence type="ECO:0000313" key="3">
    <source>
        <dbReference type="EMBL" id="RST57426.1"/>
    </source>
</evidence>
<accession>A0A429X1T7</accession>
<gene>
    <name evidence="3" type="ORF">D5F11_022680</name>
</gene>
<evidence type="ECO:0000256" key="2">
    <source>
        <dbReference type="SAM" id="SignalP"/>
    </source>
</evidence>
<dbReference type="RefSeq" id="WP_120118474.1">
    <property type="nucleotide sequence ID" value="NZ_QYTW02000034.1"/>
</dbReference>
<comment type="caution">
    <text evidence="3">The sequence shown here is derived from an EMBL/GenBank/DDBJ whole genome shotgun (WGS) entry which is preliminary data.</text>
</comment>
<dbReference type="AlphaFoldDB" id="A0A429X1T7"/>
<protein>
    <submittedName>
        <fullName evidence="3">Uncharacterized protein</fullName>
    </submittedName>
</protein>